<keyword evidence="3" id="KW-1185">Reference proteome</keyword>
<evidence type="ECO:0000313" key="1">
    <source>
        <dbReference type="EMBL" id="KAF5765742.1"/>
    </source>
</evidence>
<reference evidence="1 3" key="1">
    <citation type="journal article" date="2017" name="Nature">
        <title>The sunflower genome provides insights into oil metabolism, flowering and Asterid evolution.</title>
        <authorList>
            <person name="Badouin H."/>
            <person name="Gouzy J."/>
            <person name="Grassa C.J."/>
            <person name="Murat F."/>
            <person name="Staton S.E."/>
            <person name="Cottret L."/>
            <person name="Lelandais-Briere C."/>
            <person name="Owens G.L."/>
            <person name="Carrere S."/>
            <person name="Mayjonade B."/>
            <person name="Legrand L."/>
            <person name="Gill N."/>
            <person name="Kane N.C."/>
            <person name="Bowers J.E."/>
            <person name="Hubner S."/>
            <person name="Bellec A."/>
            <person name="Berard A."/>
            <person name="Berges H."/>
            <person name="Blanchet N."/>
            <person name="Boniface M.C."/>
            <person name="Brunel D."/>
            <person name="Catrice O."/>
            <person name="Chaidir N."/>
            <person name="Claudel C."/>
            <person name="Donnadieu C."/>
            <person name="Faraut T."/>
            <person name="Fievet G."/>
            <person name="Helmstetter N."/>
            <person name="King M."/>
            <person name="Knapp S.J."/>
            <person name="Lai Z."/>
            <person name="Le Paslier M.C."/>
            <person name="Lippi Y."/>
            <person name="Lorenzon L."/>
            <person name="Mandel J.R."/>
            <person name="Marage G."/>
            <person name="Marchand G."/>
            <person name="Marquand E."/>
            <person name="Bret-Mestries E."/>
            <person name="Morien E."/>
            <person name="Nambeesan S."/>
            <person name="Nguyen T."/>
            <person name="Pegot-Espagnet P."/>
            <person name="Pouilly N."/>
            <person name="Raftis F."/>
            <person name="Sallet E."/>
            <person name="Schiex T."/>
            <person name="Thomas J."/>
            <person name="Vandecasteele C."/>
            <person name="Vares D."/>
            <person name="Vear F."/>
            <person name="Vautrin S."/>
            <person name="Crespi M."/>
            <person name="Mangin B."/>
            <person name="Burke J.M."/>
            <person name="Salse J."/>
            <person name="Munos S."/>
            <person name="Vincourt P."/>
            <person name="Rieseberg L.H."/>
            <person name="Langlade N.B."/>
        </authorList>
    </citation>
    <scope>NUCLEOTIDE SEQUENCE [LARGE SCALE GENOMIC DNA]</scope>
    <source>
        <strain evidence="3">cv. SF193</strain>
        <tissue evidence="1">Leaves</tissue>
    </source>
</reference>
<proteinExistence type="predicted"/>
<reference evidence="2" key="2">
    <citation type="submission" date="2017-02" db="EMBL/GenBank/DDBJ databases">
        <title>Sunflower complete genome.</title>
        <authorList>
            <person name="Langlade N."/>
            <person name="Munos S."/>
        </authorList>
    </citation>
    <scope>NUCLEOTIDE SEQUENCE [LARGE SCALE GENOMIC DNA]</scope>
    <source>
        <tissue evidence="2">Leaves</tissue>
    </source>
</reference>
<reference evidence="1" key="3">
    <citation type="submission" date="2020-06" db="EMBL/GenBank/DDBJ databases">
        <title>Helianthus annuus Genome sequencing and assembly Release 2.</title>
        <authorList>
            <person name="Gouzy J."/>
            <person name="Langlade N."/>
            <person name="Munos S."/>
        </authorList>
    </citation>
    <scope>NUCLEOTIDE SEQUENCE</scope>
    <source>
        <tissue evidence="1">Leaves</tissue>
    </source>
</reference>
<evidence type="ECO:0000313" key="3">
    <source>
        <dbReference type="Proteomes" id="UP000215914"/>
    </source>
</evidence>
<dbReference type="Gramene" id="mRNA:HanXRQr2_Chr15g0707281">
    <property type="protein sequence ID" value="mRNA:HanXRQr2_Chr15g0707281"/>
    <property type="gene ID" value="HanXRQr2_Chr15g0707281"/>
</dbReference>
<gene>
    <name evidence="2" type="ORF">HannXRQ_Chr14g0444391</name>
    <name evidence="1" type="ORF">HanXRQr2_Chr15g0707281</name>
</gene>
<protein>
    <submittedName>
        <fullName evidence="2">Uncharacterized protein</fullName>
    </submittedName>
</protein>
<accession>A0A251SJ64</accession>
<dbReference type="Proteomes" id="UP000215914">
    <property type="component" value="Chromosome 14"/>
</dbReference>
<dbReference type="InParanoid" id="A0A251SJ64"/>
<dbReference type="EMBL" id="CM007903">
    <property type="protein sequence ID" value="OTF98325.1"/>
    <property type="molecule type" value="Genomic_DNA"/>
</dbReference>
<evidence type="ECO:0000313" key="2">
    <source>
        <dbReference type="EMBL" id="OTF98325.1"/>
    </source>
</evidence>
<dbReference type="AlphaFoldDB" id="A0A251SJ64"/>
<name>A0A251SJ64_HELAN</name>
<sequence>MARFVELLSGTSFFADVCAWNFLLRRRLCNRNPKSTVPRKTSSYELRGRKFGETVDRRYLFFAPLLPHLFSLYTEKIYSEKLRERNRED</sequence>
<dbReference type="EMBL" id="MNCJ02000330">
    <property type="protein sequence ID" value="KAF5765742.1"/>
    <property type="molecule type" value="Genomic_DNA"/>
</dbReference>
<organism evidence="2 3">
    <name type="scientific">Helianthus annuus</name>
    <name type="common">Common sunflower</name>
    <dbReference type="NCBI Taxonomy" id="4232"/>
    <lineage>
        <taxon>Eukaryota</taxon>
        <taxon>Viridiplantae</taxon>
        <taxon>Streptophyta</taxon>
        <taxon>Embryophyta</taxon>
        <taxon>Tracheophyta</taxon>
        <taxon>Spermatophyta</taxon>
        <taxon>Magnoliopsida</taxon>
        <taxon>eudicotyledons</taxon>
        <taxon>Gunneridae</taxon>
        <taxon>Pentapetalae</taxon>
        <taxon>asterids</taxon>
        <taxon>campanulids</taxon>
        <taxon>Asterales</taxon>
        <taxon>Asteraceae</taxon>
        <taxon>Asteroideae</taxon>
        <taxon>Heliantheae alliance</taxon>
        <taxon>Heliantheae</taxon>
        <taxon>Helianthus</taxon>
    </lineage>
</organism>